<evidence type="ECO:0000256" key="4">
    <source>
        <dbReference type="ARBA" id="ARBA00023172"/>
    </source>
</evidence>
<comment type="similarity">
    <text evidence="1">Belongs to the 'phage' integrase family.</text>
</comment>
<feature type="domain" description="Tyr recombinase" evidence="6">
    <location>
        <begin position="171"/>
        <end position="368"/>
    </location>
</feature>
<evidence type="ECO:0000259" key="6">
    <source>
        <dbReference type="PROSITE" id="PS51898"/>
    </source>
</evidence>
<dbReference type="Proteomes" id="UP000002208">
    <property type="component" value="Chromosome"/>
</dbReference>
<keyword evidence="2" id="KW-0229">DNA integration</keyword>
<name>C1CZ59_DEIDV</name>
<sequence>MAKRANGEGYIGRRKDGSGWGGYVTLGYGPDGKQQRRYFSAKTQAEAREKLQALVSERNGGCLSSETLTLAAYLDRWLTHKQRDVKFNTHRSYEMTARVHIKPRLGKVQLDKLTPLHIEELVSALLAEGQSAKVALGCVKLLRTALTQAVRWQLVGRNVAQSVTPPKHTPKEMQVWTPDEASRFLAVAREHRLYALFYLALATGMRRGELLGLKWESINMLAGTLVVQHNLIDRVSSVTLETPKTRASRRTIALSPDTVEALRAHRHSQWLEQCKAGEKWQEHGMVFPSDVGTLMFPANLMGAFRRLCAKARVPAIRLHDLRHTSASLLIRANVPPKVVADRLGHTDPGFTLRVYAHVYEEQRRAAALPLGEMLREAGD</sequence>
<dbReference type="KEGG" id="ddr:Deide_02840"/>
<proteinExistence type="inferred from homology"/>
<dbReference type="PaxDb" id="546414-Deide_02840"/>
<dbReference type="HOGENOM" id="CLU_027562_17_1_0"/>
<dbReference type="RefSeq" id="WP_012692220.1">
    <property type="nucleotide sequence ID" value="NC_012526.1"/>
</dbReference>
<dbReference type="PANTHER" id="PTHR30629">
    <property type="entry name" value="PROPHAGE INTEGRASE"/>
    <property type="match status" value="1"/>
</dbReference>
<dbReference type="GO" id="GO:0003677">
    <property type="term" value="F:DNA binding"/>
    <property type="evidence" value="ECO:0007669"/>
    <property type="project" value="UniProtKB-UniRule"/>
</dbReference>
<dbReference type="PROSITE" id="PS51898">
    <property type="entry name" value="TYR_RECOMBINASE"/>
    <property type="match status" value="1"/>
</dbReference>
<dbReference type="EMBL" id="CP001114">
    <property type="protein sequence ID" value="ACO45097.1"/>
    <property type="molecule type" value="Genomic_DNA"/>
</dbReference>
<dbReference type="OrthoDB" id="9785687at2"/>
<feature type="domain" description="Core-binding (CB)" evidence="7">
    <location>
        <begin position="68"/>
        <end position="154"/>
    </location>
</feature>
<dbReference type="AlphaFoldDB" id="C1CZ59"/>
<dbReference type="InterPro" id="IPR013762">
    <property type="entry name" value="Integrase-like_cat_sf"/>
</dbReference>
<dbReference type="STRING" id="546414.Deide_02840"/>
<dbReference type="SUPFAM" id="SSF56349">
    <property type="entry name" value="DNA breaking-rejoining enzymes"/>
    <property type="match status" value="1"/>
</dbReference>
<dbReference type="GO" id="GO:0015074">
    <property type="term" value="P:DNA integration"/>
    <property type="evidence" value="ECO:0007669"/>
    <property type="project" value="UniProtKB-KW"/>
</dbReference>
<dbReference type="eggNOG" id="COG0582">
    <property type="taxonomic scope" value="Bacteria"/>
</dbReference>
<dbReference type="PROSITE" id="PS51900">
    <property type="entry name" value="CB"/>
    <property type="match status" value="1"/>
</dbReference>
<keyword evidence="4" id="KW-0233">DNA recombination</keyword>
<dbReference type="Gene3D" id="1.10.443.10">
    <property type="entry name" value="Intergrase catalytic core"/>
    <property type="match status" value="1"/>
</dbReference>
<evidence type="ECO:0000256" key="1">
    <source>
        <dbReference type="ARBA" id="ARBA00008857"/>
    </source>
</evidence>
<dbReference type="InterPro" id="IPR004107">
    <property type="entry name" value="Integrase_SAM-like_N"/>
</dbReference>
<reference evidence="8 9" key="1">
    <citation type="journal article" date="2009" name="PLoS Genet.">
        <title>Alliance of proteomics and genomics to unravel the specificities of Sahara bacterium Deinococcus deserti.</title>
        <authorList>
            <person name="de Groot A."/>
            <person name="Dulermo R."/>
            <person name="Ortet P."/>
            <person name="Blanchard L."/>
            <person name="Guerin P."/>
            <person name="Fernandez B."/>
            <person name="Vacherie B."/>
            <person name="Dossat C."/>
            <person name="Jolivet E."/>
            <person name="Siguier P."/>
            <person name="Chandler M."/>
            <person name="Barakat M."/>
            <person name="Dedieu A."/>
            <person name="Barbe V."/>
            <person name="Heulin T."/>
            <person name="Sommer S."/>
            <person name="Achouak W."/>
            <person name="Armengaud J."/>
        </authorList>
    </citation>
    <scope>NUCLEOTIDE SEQUENCE [LARGE SCALE GENOMIC DNA]</scope>
    <source>
        <strain evidence="9">DSM 17065 / CIP 109153 / LMG 22923 / VCD115</strain>
    </source>
</reference>
<dbReference type="CDD" id="cd01189">
    <property type="entry name" value="INT_ICEBs1_C_like"/>
    <property type="match status" value="1"/>
</dbReference>
<dbReference type="Pfam" id="PF00589">
    <property type="entry name" value="Phage_integrase"/>
    <property type="match status" value="1"/>
</dbReference>
<protein>
    <submittedName>
        <fullName evidence="8">Putative Tyrosine recombinase xerC-like protein</fullName>
    </submittedName>
</protein>
<dbReference type="InterPro" id="IPR010998">
    <property type="entry name" value="Integrase_recombinase_N"/>
</dbReference>
<organism evidence="8 9">
    <name type="scientific">Deinococcus deserti (strain DSM 17065 / CIP 109153 / LMG 22923 / VCD115)</name>
    <dbReference type="NCBI Taxonomy" id="546414"/>
    <lineage>
        <taxon>Bacteria</taxon>
        <taxon>Thermotogati</taxon>
        <taxon>Deinococcota</taxon>
        <taxon>Deinococci</taxon>
        <taxon>Deinococcales</taxon>
        <taxon>Deinococcaceae</taxon>
        <taxon>Deinococcus</taxon>
    </lineage>
</organism>
<dbReference type="GO" id="GO:0006310">
    <property type="term" value="P:DNA recombination"/>
    <property type="evidence" value="ECO:0007669"/>
    <property type="project" value="UniProtKB-KW"/>
</dbReference>
<gene>
    <name evidence="8" type="ordered locus">Deide_02840</name>
</gene>
<evidence type="ECO:0000313" key="8">
    <source>
        <dbReference type="EMBL" id="ACO45097.1"/>
    </source>
</evidence>
<keyword evidence="3 5" id="KW-0238">DNA-binding</keyword>
<keyword evidence="9" id="KW-1185">Reference proteome</keyword>
<dbReference type="InterPro" id="IPR044068">
    <property type="entry name" value="CB"/>
</dbReference>
<evidence type="ECO:0000256" key="3">
    <source>
        <dbReference type="ARBA" id="ARBA00023125"/>
    </source>
</evidence>
<dbReference type="InterPro" id="IPR002104">
    <property type="entry name" value="Integrase_catalytic"/>
</dbReference>
<dbReference type="Gene3D" id="1.10.150.130">
    <property type="match status" value="1"/>
</dbReference>
<accession>C1CZ59</accession>
<dbReference type="InterPro" id="IPR050808">
    <property type="entry name" value="Phage_Integrase"/>
</dbReference>
<evidence type="ECO:0000259" key="7">
    <source>
        <dbReference type="PROSITE" id="PS51900"/>
    </source>
</evidence>
<evidence type="ECO:0000256" key="2">
    <source>
        <dbReference type="ARBA" id="ARBA00022908"/>
    </source>
</evidence>
<dbReference type="PANTHER" id="PTHR30629:SF2">
    <property type="entry name" value="PROPHAGE INTEGRASE INTS-RELATED"/>
    <property type="match status" value="1"/>
</dbReference>
<dbReference type="Pfam" id="PF14659">
    <property type="entry name" value="Phage_int_SAM_3"/>
    <property type="match status" value="1"/>
</dbReference>
<dbReference type="InterPro" id="IPR011010">
    <property type="entry name" value="DNA_brk_join_enz"/>
</dbReference>
<evidence type="ECO:0000313" key="9">
    <source>
        <dbReference type="Proteomes" id="UP000002208"/>
    </source>
</evidence>
<evidence type="ECO:0000256" key="5">
    <source>
        <dbReference type="PROSITE-ProRule" id="PRU01248"/>
    </source>
</evidence>